<feature type="compositionally biased region" description="Polar residues" evidence="1">
    <location>
        <begin position="69"/>
        <end position="97"/>
    </location>
</feature>
<evidence type="ECO:0000313" key="2">
    <source>
        <dbReference type="EMBL" id="KAE8383975.1"/>
    </source>
</evidence>
<dbReference type="Proteomes" id="UP000326877">
    <property type="component" value="Unassembled WGS sequence"/>
</dbReference>
<dbReference type="OrthoDB" id="4504104at2759"/>
<gene>
    <name evidence="2" type="ORF">BDV23DRAFT_189695</name>
</gene>
<name>A0A5N7BQ55_PETAA</name>
<reference evidence="2" key="1">
    <citation type="submission" date="2019-04" db="EMBL/GenBank/DDBJ databases">
        <title>Friends and foes A comparative genomics studyof 23 Aspergillus species from section Flavi.</title>
        <authorList>
            <consortium name="DOE Joint Genome Institute"/>
            <person name="Kjaerbolling I."/>
            <person name="Vesth T."/>
            <person name="Frisvad J.C."/>
            <person name="Nybo J.L."/>
            <person name="Theobald S."/>
            <person name="Kildgaard S."/>
            <person name="Isbrandt T."/>
            <person name="Kuo A."/>
            <person name="Sato A."/>
            <person name="Lyhne E.K."/>
            <person name="Kogle M.E."/>
            <person name="Wiebenga A."/>
            <person name="Kun R.S."/>
            <person name="Lubbers R.J."/>
            <person name="Makela M.R."/>
            <person name="Barry K."/>
            <person name="Chovatia M."/>
            <person name="Clum A."/>
            <person name="Daum C."/>
            <person name="Haridas S."/>
            <person name="He G."/>
            <person name="LaButti K."/>
            <person name="Lipzen A."/>
            <person name="Mondo S."/>
            <person name="Riley R."/>
            <person name="Salamov A."/>
            <person name="Simmons B.A."/>
            <person name="Magnuson J.K."/>
            <person name="Henrissat B."/>
            <person name="Mortensen U.H."/>
            <person name="Larsen T.O."/>
            <person name="Devries R.P."/>
            <person name="Grigoriev I.V."/>
            <person name="Machida M."/>
            <person name="Baker S.E."/>
            <person name="Andersen M.R."/>
        </authorList>
    </citation>
    <scope>NUCLEOTIDE SEQUENCE [LARGE SCALE GENOMIC DNA]</scope>
    <source>
        <strain evidence="2">IBT 14317</strain>
    </source>
</reference>
<dbReference type="Gene3D" id="2.40.70.10">
    <property type="entry name" value="Acid Proteases"/>
    <property type="match status" value="1"/>
</dbReference>
<protein>
    <submittedName>
        <fullName evidence="2">Uncharacterized protein</fullName>
    </submittedName>
</protein>
<sequence>MDPMLTSTDPSSIIDCSLLMTGIPTSTPISIGMVNNRTTNANPRINAKSIRKGKRRSTILLGILEDVSDGTSHSKPSVDPDTQQSPQEPDNPDSQSFDECYEPDDLSYYSQGNPIDYGNTDNQDDDYEAHLAYTDPVADKLIVSTCCQCGKEFISNNSLHKHLPTCPKDGSNLPSVASTIIALYAQIIKSDRGPNDNLLTKQGLKSWHCTTTYVRLNITEKYQEVCLDTGCLLIIINAEFARQIPDSDISNNDPITVSGIGSRHATSKCASFDIYIPGHLDSGSGDAFAKIRIRAYLVDDLRTNLLIGMDILGREGFVLDFDNHVGTIRACRDLCFPITVQPKPNRLQSTPVYTSHQAVIPGYSKGRLPVRIRAKLPTDRDFIFEPTDHPGLAIYAHLVDSDFSFVEAANESS</sequence>
<feature type="region of interest" description="Disordered" evidence="1">
    <location>
        <begin position="65"/>
        <end position="103"/>
    </location>
</feature>
<organism evidence="2">
    <name type="scientific">Petromyces alliaceus</name>
    <name type="common">Aspergillus alliaceus</name>
    <dbReference type="NCBI Taxonomy" id="209559"/>
    <lineage>
        <taxon>Eukaryota</taxon>
        <taxon>Fungi</taxon>
        <taxon>Dikarya</taxon>
        <taxon>Ascomycota</taxon>
        <taxon>Pezizomycotina</taxon>
        <taxon>Eurotiomycetes</taxon>
        <taxon>Eurotiomycetidae</taxon>
        <taxon>Eurotiales</taxon>
        <taxon>Aspergillaceae</taxon>
        <taxon>Aspergillus</taxon>
        <taxon>Aspergillus subgen. Circumdati</taxon>
    </lineage>
</organism>
<dbReference type="SUPFAM" id="SSF50630">
    <property type="entry name" value="Acid proteases"/>
    <property type="match status" value="1"/>
</dbReference>
<evidence type="ECO:0000256" key="1">
    <source>
        <dbReference type="SAM" id="MobiDB-lite"/>
    </source>
</evidence>
<dbReference type="AlphaFoldDB" id="A0A5N7BQ55"/>
<dbReference type="EMBL" id="ML735434">
    <property type="protein sequence ID" value="KAE8383975.1"/>
    <property type="molecule type" value="Genomic_DNA"/>
</dbReference>
<accession>A0A5N7BQ55</accession>
<proteinExistence type="predicted"/>
<dbReference type="InterPro" id="IPR021109">
    <property type="entry name" value="Peptidase_aspartic_dom_sf"/>
</dbReference>